<name>A0AB39ZAJ9_DROSZ</name>
<evidence type="ECO:0000256" key="9">
    <source>
        <dbReference type="RuleBase" id="RU369076"/>
    </source>
</evidence>
<comment type="similarity">
    <text evidence="2 9">Belongs to the ZWILCH family.</text>
</comment>
<keyword evidence="7 9" id="KW-0131">Cell cycle</keyword>
<evidence type="ECO:0000256" key="8">
    <source>
        <dbReference type="ARBA" id="ARBA00023328"/>
    </source>
</evidence>
<evidence type="ECO:0000313" key="10">
    <source>
        <dbReference type="Proteomes" id="UP001652628"/>
    </source>
</evidence>
<dbReference type="Gene3D" id="1.20.58.730">
    <property type="match status" value="1"/>
</dbReference>
<keyword evidence="5 9" id="KW-0498">Mitosis</keyword>
<evidence type="ECO:0000256" key="6">
    <source>
        <dbReference type="ARBA" id="ARBA00022838"/>
    </source>
</evidence>
<reference evidence="11" key="1">
    <citation type="submission" date="2025-08" db="UniProtKB">
        <authorList>
            <consortium name="RefSeq"/>
        </authorList>
    </citation>
    <scope>IDENTIFICATION</scope>
</reference>
<dbReference type="Proteomes" id="UP001652628">
    <property type="component" value="Chromosome 3"/>
</dbReference>
<keyword evidence="8 9" id="KW-0137">Centromere</keyword>
<comment type="subcellular location">
    <subcellularLocation>
        <location evidence="1 9">Chromosome</location>
        <location evidence="1 9">Centromere</location>
        <location evidence="1 9">Kinetochore</location>
    </subcellularLocation>
</comment>
<evidence type="ECO:0000313" key="11">
    <source>
        <dbReference type="RefSeq" id="XP_016931328.4"/>
    </source>
</evidence>
<gene>
    <name evidence="11" type="primary">Zwilch</name>
</gene>
<dbReference type="PANTHER" id="PTHR15995">
    <property type="entry name" value="PROTEIN ZWILCH HOMOLOG"/>
    <property type="match status" value="1"/>
</dbReference>
<dbReference type="PANTHER" id="PTHR15995:SF1">
    <property type="entry name" value="PROTEIN ZWILCH HOMOLOG"/>
    <property type="match status" value="1"/>
</dbReference>
<keyword evidence="10" id="KW-1185">Reference proteome</keyword>
<dbReference type="Gene3D" id="1.10.287.1880">
    <property type="match status" value="1"/>
</dbReference>
<dbReference type="GeneID" id="108010862"/>
<comment type="subunit">
    <text evidence="9">Component of the RZZ complex.</text>
</comment>
<evidence type="ECO:0000256" key="5">
    <source>
        <dbReference type="ARBA" id="ARBA00022776"/>
    </source>
</evidence>
<keyword evidence="3 9" id="KW-0158">Chromosome</keyword>
<evidence type="ECO:0000256" key="1">
    <source>
        <dbReference type="ARBA" id="ARBA00004629"/>
    </source>
</evidence>
<evidence type="ECO:0000256" key="3">
    <source>
        <dbReference type="ARBA" id="ARBA00022454"/>
    </source>
</evidence>
<evidence type="ECO:0000256" key="4">
    <source>
        <dbReference type="ARBA" id="ARBA00022618"/>
    </source>
</evidence>
<evidence type="ECO:0000256" key="2">
    <source>
        <dbReference type="ARBA" id="ARBA00009062"/>
    </source>
</evidence>
<proteinExistence type="inferred from homology"/>
<dbReference type="Pfam" id="PF09817">
    <property type="entry name" value="Zwilch"/>
    <property type="match status" value="1"/>
</dbReference>
<keyword evidence="6 9" id="KW-0995">Kinetochore</keyword>
<protein>
    <recommendedName>
        <fullName evidence="9">Protein zwilch</fullName>
    </recommendedName>
</protein>
<dbReference type="InterPro" id="IPR018630">
    <property type="entry name" value="Zwilch"/>
</dbReference>
<dbReference type="GO" id="GO:0051301">
    <property type="term" value="P:cell division"/>
    <property type="evidence" value="ECO:0007669"/>
    <property type="project" value="UniProtKB-UniRule"/>
</dbReference>
<comment type="function">
    <text evidence="9">Essential component of the mitotic checkpoint, which prevents cells from prematurely exiting mitosis. Required for the assembly of the dynein-dynactin and MAD1-MAD2 complexes onto kinetochores. Its function related to the spindle assembly machinery is proposed to depend on its association in the mitotic RZZ complex.</text>
</comment>
<organism evidence="10 11">
    <name type="scientific">Drosophila suzukii</name>
    <name type="common">Spotted-wing drosophila fruit fly</name>
    <dbReference type="NCBI Taxonomy" id="28584"/>
    <lineage>
        <taxon>Eukaryota</taxon>
        <taxon>Metazoa</taxon>
        <taxon>Ecdysozoa</taxon>
        <taxon>Arthropoda</taxon>
        <taxon>Hexapoda</taxon>
        <taxon>Insecta</taxon>
        <taxon>Pterygota</taxon>
        <taxon>Neoptera</taxon>
        <taxon>Endopterygota</taxon>
        <taxon>Diptera</taxon>
        <taxon>Brachycera</taxon>
        <taxon>Muscomorpha</taxon>
        <taxon>Ephydroidea</taxon>
        <taxon>Drosophilidae</taxon>
        <taxon>Drosophila</taxon>
        <taxon>Sophophora</taxon>
    </lineage>
</organism>
<dbReference type="GO" id="GO:1990423">
    <property type="term" value="C:RZZ complex"/>
    <property type="evidence" value="ECO:0007669"/>
    <property type="project" value="UniProtKB-UniRule"/>
</dbReference>
<dbReference type="GO" id="GO:0007094">
    <property type="term" value="P:mitotic spindle assembly checkpoint signaling"/>
    <property type="evidence" value="ECO:0007669"/>
    <property type="project" value="UniProtKB-UniRule"/>
</dbReference>
<accession>A0AB39ZAJ9</accession>
<evidence type="ECO:0000256" key="7">
    <source>
        <dbReference type="ARBA" id="ARBA00023306"/>
    </source>
</evidence>
<keyword evidence="4 9" id="KW-0132">Cell division</keyword>
<dbReference type="GO" id="GO:0034501">
    <property type="term" value="P:protein localization to kinetochore"/>
    <property type="evidence" value="ECO:0007669"/>
    <property type="project" value="UniProtKB-UniRule"/>
</dbReference>
<dbReference type="AlphaFoldDB" id="A0AB39ZAJ9"/>
<sequence>MSSANLANVYAELMRRCGESYTITYGAPPTYLVSTVGPSEAGKKIVLIFKEDRSGSVARIRAASTITPTKVSPKTEGSADLDLTGSPLKDDCLVDAIGDLSIDLQLEHSNPWKLEEEYQRGIPVDKARSIVCSEFLQLAEGLGSVWFLCDGSDPAQTQLLQYEFNPTHFSRGILSYQGVFPAYHVTSQSLVRQHGKPPDETLIENSYQVNPHMRLRCSWTSSAGLPLLVNLNDCEVSLNHTFRVGECTPLTQDFMNQLRILVFIREDIVSYHKDVRQGVSRDPTYRCGSGIDMDELRDSINHTMTDVSGFIDRYSIGNVEFDIEDVVQRAKVRRLTDLTDKLWELLKSCASYKDLKMAFNMLFQCAARCNIVNTPTNKNRLAKIITELANRRLAMPCLSGAEPLELLLEIGLEKLYKDYEFIYTESKLCSTNLLKEDSSEAANDDGSPQNLPQLRKSLHNAVRGDPMPGAGMRKTLLHHHGAVKSGNAKYAGDDDDAGFKNSHFDEQESTERVSKLFQIHCTLEHLLMMHIHLNLSNVYNDVCSELLKRPLRLVESIDDQLSDVMDIRLSAHYVRDHLDGKDPYSRHITMRSYNKFRELKTTFYFNSENICPPNLAQCFQCDDKEMVKERTYHSWIYRKIRSLK</sequence>
<dbReference type="RefSeq" id="XP_016931328.4">
    <property type="nucleotide sequence ID" value="XM_017075839.4"/>
</dbReference>